<accession>A0A6L2KF43</accession>
<name>A0A6L2KF43_TANCI</name>
<dbReference type="Gene3D" id="3.30.420.10">
    <property type="entry name" value="Ribonuclease H-like superfamily/Ribonuclease H"/>
    <property type="match status" value="1"/>
</dbReference>
<evidence type="ECO:0000259" key="2">
    <source>
        <dbReference type="Pfam" id="PF17921"/>
    </source>
</evidence>
<keyword evidence="3" id="KW-0695">RNA-directed DNA polymerase</keyword>
<evidence type="ECO:0000256" key="1">
    <source>
        <dbReference type="SAM" id="Coils"/>
    </source>
</evidence>
<keyword evidence="3" id="KW-0808">Transferase</keyword>
<evidence type="ECO:0000313" key="3">
    <source>
        <dbReference type="EMBL" id="GEU46494.1"/>
    </source>
</evidence>
<feature type="coiled-coil region" evidence="1">
    <location>
        <begin position="12"/>
        <end position="39"/>
    </location>
</feature>
<dbReference type="CDD" id="cd00303">
    <property type="entry name" value="retropepsin_like"/>
    <property type="match status" value="1"/>
</dbReference>
<dbReference type="InterPro" id="IPR043502">
    <property type="entry name" value="DNA/RNA_pol_sf"/>
</dbReference>
<dbReference type="Gene3D" id="3.10.10.10">
    <property type="entry name" value="HIV Type 1 Reverse Transcriptase, subunit A, domain 1"/>
    <property type="match status" value="1"/>
</dbReference>
<dbReference type="Gene3D" id="3.30.70.270">
    <property type="match status" value="1"/>
</dbReference>
<gene>
    <name evidence="3" type="ORF">Tci_018472</name>
</gene>
<proteinExistence type="predicted"/>
<dbReference type="InterPro" id="IPR012337">
    <property type="entry name" value="RNaseH-like_sf"/>
</dbReference>
<keyword evidence="1" id="KW-0175">Coiled coil</keyword>
<dbReference type="GO" id="GO:0003964">
    <property type="term" value="F:RNA-directed DNA polymerase activity"/>
    <property type="evidence" value="ECO:0007669"/>
    <property type="project" value="UniProtKB-KW"/>
</dbReference>
<protein>
    <submittedName>
        <fullName evidence="3">Putative reverse transcriptase domain-containing protein</fullName>
    </submittedName>
</protein>
<comment type="caution">
    <text evidence="3">The sequence shown here is derived from an EMBL/GenBank/DDBJ whole genome shotgun (WGS) entry which is preliminary data.</text>
</comment>
<dbReference type="AlphaFoldDB" id="A0A6L2KF43"/>
<dbReference type="CDD" id="cd01647">
    <property type="entry name" value="RT_LTR"/>
    <property type="match status" value="1"/>
</dbReference>
<dbReference type="SUPFAM" id="SSF56672">
    <property type="entry name" value="DNA/RNA polymerases"/>
    <property type="match status" value="1"/>
</dbReference>
<dbReference type="InterPro" id="IPR032567">
    <property type="entry name" value="RTL1-rel"/>
</dbReference>
<feature type="domain" description="Integrase zinc-binding" evidence="2">
    <location>
        <begin position="434"/>
        <end position="488"/>
    </location>
</feature>
<dbReference type="GO" id="GO:0003676">
    <property type="term" value="F:nucleic acid binding"/>
    <property type="evidence" value="ECO:0007669"/>
    <property type="project" value="InterPro"/>
</dbReference>
<dbReference type="InterPro" id="IPR036397">
    <property type="entry name" value="RNaseH_sf"/>
</dbReference>
<organism evidence="3">
    <name type="scientific">Tanacetum cinerariifolium</name>
    <name type="common">Dalmatian daisy</name>
    <name type="synonym">Chrysanthemum cinerariifolium</name>
    <dbReference type="NCBI Taxonomy" id="118510"/>
    <lineage>
        <taxon>Eukaryota</taxon>
        <taxon>Viridiplantae</taxon>
        <taxon>Streptophyta</taxon>
        <taxon>Embryophyta</taxon>
        <taxon>Tracheophyta</taxon>
        <taxon>Spermatophyta</taxon>
        <taxon>Magnoliopsida</taxon>
        <taxon>eudicotyledons</taxon>
        <taxon>Gunneridae</taxon>
        <taxon>Pentapetalae</taxon>
        <taxon>asterids</taxon>
        <taxon>campanulids</taxon>
        <taxon>Asterales</taxon>
        <taxon>Asteraceae</taxon>
        <taxon>Asteroideae</taxon>
        <taxon>Anthemideae</taxon>
        <taxon>Anthemidinae</taxon>
        <taxon>Tanacetum</taxon>
    </lineage>
</organism>
<sequence>MPPKMMKRKVVKKMVKKRVAEAIAEYEKTRANLDNARRSGSVNTGGVNEFKTMMTTEYCPTTDIQRMDQELWTLTLKGDNIKAYNNRFYELALTHLDLVPTKKKKVERIRHPEKHCRVRIPGAGVNSLQDVTCYGCGEKGHLRNNILFDSGAEKSFVSTEFTPFIDIAPAALDTSYEVELADGKIDLLPTRLGSFDVIVGMDWLSYHRAVIVCYEKIVRVPLPNYEILEIQGLPPVREVEFHIDLIPGVLPVIRPSYRIAPFEMLELWNQLKELQEKGFIRPSNSPWGAPVLFFKKKDGALRMCIDYRKLNKLTIKNRYPLPQIEDLFDQLQGASLPDGPNDFVVYCDASKQGFGCVLMQRDKKGKTQVEASACYEHYYIPGLKTKILEAHVEASKDLKAPAEWLRGLETHFERRDDGGIYLFDRIWISSVGAVRKLVMNEAHTSRYSVHSRVDKMYYDLRDLYWWPDIKRDIVDDVSKCLTCSKVKAKHQKPSRLLQQQEIPKWKWEKIIMDLVTRLPKSSNGYDVIWVIVDRLTRGSWDTHLPLVKFSYNNSYHKSVKCTPFEALYGRKCRSPVIWAEVGESQLIGPEIVYLHGKEWFDLVRRESWNHEPIEIVDKDVKRLKQRRIPLVKIRWNSQQGAEYTWEREDQFKTKASGMSTCLLSHCSGVSGRASGMNTCPLSHCSGVPGRALGPNIPIYKRIRMTGPTTYSSFQTHLLGTRHVGPSEAAKAPERRTPSSTQSLLETHLSALKNLINEQNKKTND</sequence>
<dbReference type="Pfam" id="PF08284">
    <property type="entry name" value="RVP_2"/>
    <property type="match status" value="1"/>
</dbReference>
<dbReference type="SUPFAM" id="SSF53098">
    <property type="entry name" value="Ribonuclease H-like"/>
    <property type="match status" value="1"/>
</dbReference>
<dbReference type="PANTHER" id="PTHR15503:SF45">
    <property type="entry name" value="RNA-DIRECTED DNA POLYMERASE HOMOLOG"/>
    <property type="match status" value="1"/>
</dbReference>
<dbReference type="EMBL" id="BKCJ010002133">
    <property type="protein sequence ID" value="GEU46494.1"/>
    <property type="molecule type" value="Genomic_DNA"/>
</dbReference>
<dbReference type="InterPro" id="IPR043128">
    <property type="entry name" value="Rev_trsase/Diguanyl_cyclase"/>
</dbReference>
<dbReference type="PANTHER" id="PTHR15503">
    <property type="entry name" value="LDOC1 RELATED"/>
    <property type="match status" value="1"/>
</dbReference>
<dbReference type="Pfam" id="PF17921">
    <property type="entry name" value="Integrase_H2C2"/>
    <property type="match status" value="1"/>
</dbReference>
<keyword evidence="3" id="KW-0548">Nucleotidyltransferase</keyword>
<dbReference type="Gene3D" id="1.10.340.70">
    <property type="match status" value="1"/>
</dbReference>
<reference evidence="3" key="1">
    <citation type="journal article" date="2019" name="Sci. Rep.">
        <title>Draft genome of Tanacetum cinerariifolium, the natural source of mosquito coil.</title>
        <authorList>
            <person name="Yamashiro T."/>
            <person name="Shiraishi A."/>
            <person name="Satake H."/>
            <person name="Nakayama K."/>
        </authorList>
    </citation>
    <scope>NUCLEOTIDE SEQUENCE</scope>
</reference>
<dbReference type="InterPro" id="IPR041588">
    <property type="entry name" value="Integrase_H2C2"/>
</dbReference>